<feature type="repeat" description="RCC1" evidence="4">
    <location>
        <begin position="42"/>
        <end position="68"/>
    </location>
</feature>
<dbReference type="GO" id="GO:0006412">
    <property type="term" value="P:translation"/>
    <property type="evidence" value="ECO:0007669"/>
    <property type="project" value="InterPro"/>
</dbReference>
<evidence type="ECO:0000256" key="1">
    <source>
        <dbReference type="ARBA" id="ARBA00007116"/>
    </source>
</evidence>
<evidence type="ECO:0000256" key="3">
    <source>
        <dbReference type="ARBA" id="ARBA00023274"/>
    </source>
</evidence>
<dbReference type="PANTHER" id="PTHR23410">
    <property type="entry name" value="RIBOSOMAL PROTEIN L5-RELATED"/>
    <property type="match status" value="1"/>
</dbReference>
<comment type="similarity">
    <text evidence="1">Belongs to the universal ribosomal protein uL18 family.</text>
</comment>
<dbReference type="Pfam" id="PF00415">
    <property type="entry name" value="RCC1"/>
    <property type="match status" value="1"/>
</dbReference>
<gene>
    <name evidence="5" type="ORF">DARMORV10_C08P03800.1</name>
</gene>
<organism evidence="5">
    <name type="scientific">Brassica napus</name>
    <name type="common">Rape</name>
    <dbReference type="NCBI Taxonomy" id="3708"/>
    <lineage>
        <taxon>Eukaryota</taxon>
        <taxon>Viridiplantae</taxon>
        <taxon>Streptophyta</taxon>
        <taxon>Embryophyta</taxon>
        <taxon>Tracheophyta</taxon>
        <taxon>Spermatophyta</taxon>
        <taxon>Magnoliopsida</taxon>
        <taxon>eudicotyledons</taxon>
        <taxon>Gunneridae</taxon>
        <taxon>Pentapetalae</taxon>
        <taxon>rosids</taxon>
        <taxon>malvids</taxon>
        <taxon>Brassicales</taxon>
        <taxon>Brassicaceae</taxon>
        <taxon>Brassiceae</taxon>
        <taxon>Brassica</taxon>
    </lineage>
</organism>
<keyword evidence="2" id="KW-0689">Ribosomal protein</keyword>
<dbReference type="GO" id="GO:0005840">
    <property type="term" value="C:ribosome"/>
    <property type="evidence" value="ECO:0007669"/>
    <property type="project" value="UniProtKB-KW"/>
</dbReference>
<dbReference type="GO" id="GO:1990904">
    <property type="term" value="C:ribonucleoprotein complex"/>
    <property type="evidence" value="ECO:0007669"/>
    <property type="project" value="UniProtKB-KW"/>
</dbReference>
<evidence type="ECO:0000256" key="2">
    <source>
        <dbReference type="ARBA" id="ARBA00022980"/>
    </source>
</evidence>
<dbReference type="PROSITE" id="PS50012">
    <property type="entry name" value="RCC1_3"/>
    <property type="match status" value="1"/>
</dbReference>
<keyword evidence="3" id="KW-0687">Ribonucleoprotein</keyword>
<dbReference type="EMBL" id="HG994372">
    <property type="protein sequence ID" value="CAF2105799.1"/>
    <property type="molecule type" value="Genomic_DNA"/>
</dbReference>
<dbReference type="Proteomes" id="UP001295469">
    <property type="component" value="Chromosome C08"/>
</dbReference>
<dbReference type="InterPro" id="IPR005485">
    <property type="entry name" value="Rbsml_uL18_euk_arch"/>
</dbReference>
<evidence type="ECO:0000256" key="4">
    <source>
        <dbReference type="PROSITE-ProRule" id="PRU00235"/>
    </source>
</evidence>
<reference evidence="5" key="1">
    <citation type="submission" date="2021-01" db="EMBL/GenBank/DDBJ databases">
        <authorList>
            <consortium name="Genoscope - CEA"/>
            <person name="William W."/>
        </authorList>
    </citation>
    <scope>NUCLEOTIDE SEQUENCE</scope>
</reference>
<proteinExistence type="inferred from homology"/>
<evidence type="ECO:0000313" key="5">
    <source>
        <dbReference type="EMBL" id="CAF2105799.1"/>
    </source>
</evidence>
<dbReference type="InterPro" id="IPR000408">
    <property type="entry name" value="Reg_chr_condens"/>
</dbReference>
<dbReference type="AlphaFoldDB" id="A0A816U7P8"/>
<dbReference type="PANTHER" id="PTHR23410:SF35">
    <property type="entry name" value="LARGE RIBOSOMAL SUBUNIT PROTEIN UL18Y-RELATED"/>
    <property type="match status" value="1"/>
</dbReference>
<name>A0A816U7P8_BRANA</name>
<dbReference type="SUPFAM" id="SSF50985">
    <property type="entry name" value="RCC1/BLIP-II"/>
    <property type="match status" value="1"/>
</dbReference>
<accession>A0A816U7P8</accession>
<sequence length="126" mass="14938">MRRFELWSSSTNLSRRPMHVSVIYRFSLFDLWCHCVALDVEGSCYTWGRDEKGQLGHGDMIQRDRPTKENKQLDTEIHMNYIYDGHVSNYMKMLNEDQPEKFQTHFSQYLKKGVDAEGMEELVLVL</sequence>
<dbReference type="GO" id="GO:0008097">
    <property type="term" value="F:5S rRNA binding"/>
    <property type="evidence" value="ECO:0007669"/>
    <property type="project" value="InterPro"/>
</dbReference>
<dbReference type="GO" id="GO:0003735">
    <property type="term" value="F:structural constituent of ribosome"/>
    <property type="evidence" value="ECO:0007669"/>
    <property type="project" value="InterPro"/>
</dbReference>
<dbReference type="InterPro" id="IPR009091">
    <property type="entry name" value="RCC1/BLIP-II"/>
</dbReference>
<dbReference type="Gene3D" id="3.30.420.100">
    <property type="match status" value="1"/>
</dbReference>
<protein>
    <submittedName>
        <fullName evidence="5">(rape) hypothetical protein</fullName>
    </submittedName>
</protein>